<sequence>MIQRKSQREIELMKEAGILVASLHRKIATMIEPGISTLEIDEFVETTLRAHGAKPAQKGYQGYEFATCASINDEICHGFPRRTKLKQGDIVTVDFVVDLNGGLADSAWTYEVGEVSDEASQLNRVTKEALYKGIEQAKHGNRIGDIGAAIQNYIEPFEYGIVRDFAGHGIGPTIHEEPNIPHYGQAGKGVRLKEGMVITIEPMINIGKWQSKMDNNGWTARTRDGSLSSQFEHTLVIQKGAPIITTDQDRDDLLVF</sequence>
<keyword evidence="5 6" id="KW-0378">Hydrolase</keyword>
<feature type="binding site" evidence="6">
    <location>
        <position position="168"/>
    </location>
    <ligand>
        <name>a divalent metal cation</name>
        <dbReference type="ChEBI" id="CHEBI:60240"/>
        <label>2</label>
        <note>catalytic</note>
    </ligand>
</feature>
<reference evidence="9 10" key="1">
    <citation type="submission" date="2020-03" db="EMBL/GenBank/DDBJ databases">
        <title>Assessment of the enzymatic potential of alkaline-tolerant lipase obtained from Bacillus luteus H11 (technogenic soil) for the bioremediation of saline soils contaminated with petroleum substances.</title>
        <authorList>
            <person name="Kalwasinska A."/>
        </authorList>
    </citation>
    <scope>NUCLEOTIDE SEQUENCE [LARGE SCALE GENOMIC DNA]</scope>
    <source>
        <strain evidence="9 10">H11</strain>
    </source>
</reference>
<comment type="similarity">
    <text evidence="6">Belongs to the peptidase M24A family. Methionine aminopeptidase type 1 subfamily.</text>
</comment>
<dbReference type="NCBIfam" id="TIGR00500">
    <property type="entry name" value="met_pdase_I"/>
    <property type="match status" value="1"/>
</dbReference>
<evidence type="ECO:0000256" key="7">
    <source>
        <dbReference type="RuleBase" id="RU003653"/>
    </source>
</evidence>
<dbReference type="InterPro" id="IPR001714">
    <property type="entry name" value="Pept_M24_MAP"/>
</dbReference>
<evidence type="ECO:0000313" key="9">
    <source>
        <dbReference type="EMBL" id="NJP36639.1"/>
    </source>
</evidence>
<keyword evidence="3 6" id="KW-0645">Protease</keyword>
<feature type="binding site" evidence="6">
    <location>
        <position position="175"/>
    </location>
    <ligand>
        <name>substrate</name>
    </ligand>
</feature>
<dbReference type="EC" id="3.4.11.18" evidence="6 7"/>
<evidence type="ECO:0000256" key="2">
    <source>
        <dbReference type="ARBA" id="ARBA00022438"/>
    </source>
</evidence>
<dbReference type="PROSITE" id="PS00680">
    <property type="entry name" value="MAP_1"/>
    <property type="match status" value="1"/>
</dbReference>
<evidence type="ECO:0000256" key="1">
    <source>
        <dbReference type="ARBA" id="ARBA00002521"/>
    </source>
</evidence>
<organism evidence="9 10">
    <name type="scientific">Alkalicoccus luteus</name>
    <dbReference type="NCBI Taxonomy" id="1237094"/>
    <lineage>
        <taxon>Bacteria</taxon>
        <taxon>Bacillati</taxon>
        <taxon>Bacillota</taxon>
        <taxon>Bacilli</taxon>
        <taxon>Bacillales</taxon>
        <taxon>Bacillaceae</taxon>
        <taxon>Alkalicoccus</taxon>
    </lineage>
</organism>
<feature type="binding site" evidence="6">
    <location>
        <position position="232"/>
    </location>
    <ligand>
        <name>a divalent metal cation</name>
        <dbReference type="ChEBI" id="CHEBI:60240"/>
        <label>1</label>
    </ligand>
</feature>
<dbReference type="CDD" id="cd01086">
    <property type="entry name" value="MetAP1"/>
    <property type="match status" value="1"/>
</dbReference>
<dbReference type="AlphaFoldDB" id="A0A969TVS1"/>
<dbReference type="SUPFAM" id="SSF55920">
    <property type="entry name" value="Creatinase/aminopeptidase"/>
    <property type="match status" value="1"/>
</dbReference>
<dbReference type="Pfam" id="PF00557">
    <property type="entry name" value="Peptidase_M24"/>
    <property type="match status" value="1"/>
</dbReference>
<feature type="binding site" evidence="6">
    <location>
        <position position="94"/>
    </location>
    <ligand>
        <name>a divalent metal cation</name>
        <dbReference type="ChEBI" id="CHEBI:60240"/>
        <label>1</label>
    </ligand>
</feature>
<feature type="binding site" evidence="6">
    <location>
        <position position="201"/>
    </location>
    <ligand>
        <name>a divalent metal cation</name>
        <dbReference type="ChEBI" id="CHEBI:60240"/>
        <label>2</label>
        <note>catalytic</note>
    </ligand>
</feature>
<comment type="function">
    <text evidence="1 6">Removes the N-terminal methionine from nascent proteins. The N-terminal methionine is often cleaved when the second residue in the primary sequence is small and uncharged (Met-Ala-, Cys, Gly, Pro, Ser, Thr, or Val). Requires deformylation of the N(alpha)-formylated initiator methionine before it can be hydrolyzed.</text>
</comment>
<proteinExistence type="inferred from homology"/>
<dbReference type="PRINTS" id="PR00599">
    <property type="entry name" value="MAPEPTIDASE"/>
</dbReference>
<dbReference type="InterPro" id="IPR036005">
    <property type="entry name" value="Creatinase/aminopeptidase-like"/>
</dbReference>
<feature type="binding site" evidence="6">
    <location>
        <position position="77"/>
    </location>
    <ligand>
        <name>substrate</name>
    </ligand>
</feature>
<comment type="subunit">
    <text evidence="6">Monomer.</text>
</comment>
<dbReference type="Proteomes" id="UP000752012">
    <property type="component" value="Unassembled WGS sequence"/>
</dbReference>
<dbReference type="RefSeq" id="WP_168004923.1">
    <property type="nucleotide sequence ID" value="NZ_JAATHJ010000003.1"/>
</dbReference>
<feature type="domain" description="Peptidase M24" evidence="8">
    <location>
        <begin position="11"/>
        <end position="238"/>
    </location>
</feature>
<evidence type="ECO:0000256" key="6">
    <source>
        <dbReference type="HAMAP-Rule" id="MF_01974"/>
    </source>
</evidence>
<dbReference type="EMBL" id="JAATHJ010000003">
    <property type="protein sequence ID" value="NJP36639.1"/>
    <property type="molecule type" value="Genomic_DNA"/>
</dbReference>
<keyword evidence="10" id="KW-1185">Reference proteome</keyword>
<dbReference type="GO" id="GO:0004239">
    <property type="term" value="F:initiator methionyl aminopeptidase activity"/>
    <property type="evidence" value="ECO:0007669"/>
    <property type="project" value="UniProtKB-UniRule"/>
</dbReference>
<dbReference type="PANTHER" id="PTHR43330">
    <property type="entry name" value="METHIONINE AMINOPEPTIDASE"/>
    <property type="match status" value="1"/>
</dbReference>
<dbReference type="GO" id="GO:0070006">
    <property type="term" value="F:metalloaminopeptidase activity"/>
    <property type="evidence" value="ECO:0007669"/>
    <property type="project" value="UniProtKB-UniRule"/>
</dbReference>
<dbReference type="InterPro" id="IPR000994">
    <property type="entry name" value="Pept_M24"/>
</dbReference>
<accession>A0A969TVS1</accession>
<protein>
    <recommendedName>
        <fullName evidence="6 7">Methionine aminopeptidase</fullName>
        <shortName evidence="6">MAP</shortName>
        <shortName evidence="6">MetAP</shortName>
        <ecNumber evidence="6 7">3.4.11.18</ecNumber>
    </recommendedName>
    <alternativeName>
        <fullName evidence="6">Peptidase M</fullName>
    </alternativeName>
</protein>
<name>A0A969TVS1_9BACI</name>
<comment type="catalytic activity">
    <reaction evidence="6 7">
        <text>Release of N-terminal amino acids, preferentially methionine, from peptides and arylamides.</text>
        <dbReference type="EC" id="3.4.11.18"/>
    </reaction>
</comment>
<keyword evidence="4 6" id="KW-0479">Metal-binding</keyword>
<evidence type="ECO:0000313" key="10">
    <source>
        <dbReference type="Proteomes" id="UP000752012"/>
    </source>
</evidence>
<dbReference type="PANTHER" id="PTHR43330:SF17">
    <property type="entry name" value="METHIONINE AMINOPEPTIDASE"/>
    <property type="match status" value="1"/>
</dbReference>
<comment type="caution">
    <text evidence="9">The sequence shown here is derived from an EMBL/GenBank/DDBJ whole genome shotgun (WGS) entry which is preliminary data.</text>
</comment>
<dbReference type="InterPro" id="IPR002467">
    <property type="entry name" value="Pept_M24A_MAP1"/>
</dbReference>
<dbReference type="GO" id="GO:0046872">
    <property type="term" value="F:metal ion binding"/>
    <property type="evidence" value="ECO:0007669"/>
    <property type="project" value="UniProtKB-UniRule"/>
</dbReference>
<dbReference type="HAMAP" id="MF_01974">
    <property type="entry name" value="MetAP_1"/>
    <property type="match status" value="1"/>
</dbReference>
<gene>
    <name evidence="6 9" type="primary">map</name>
    <name evidence="9" type="ORF">HCN83_03420</name>
</gene>
<dbReference type="GO" id="GO:0006508">
    <property type="term" value="P:proteolysis"/>
    <property type="evidence" value="ECO:0007669"/>
    <property type="project" value="UniProtKB-KW"/>
</dbReference>
<evidence type="ECO:0000259" key="8">
    <source>
        <dbReference type="Pfam" id="PF00557"/>
    </source>
</evidence>
<dbReference type="GO" id="GO:0005829">
    <property type="term" value="C:cytosol"/>
    <property type="evidence" value="ECO:0007669"/>
    <property type="project" value="TreeGrafter"/>
</dbReference>
<evidence type="ECO:0000256" key="3">
    <source>
        <dbReference type="ARBA" id="ARBA00022670"/>
    </source>
</evidence>
<keyword evidence="2 6" id="KW-0031">Aminopeptidase</keyword>
<dbReference type="Gene3D" id="3.90.230.10">
    <property type="entry name" value="Creatinase/methionine aminopeptidase superfamily"/>
    <property type="match status" value="1"/>
</dbReference>
<evidence type="ECO:0000256" key="4">
    <source>
        <dbReference type="ARBA" id="ARBA00022723"/>
    </source>
</evidence>
<evidence type="ECO:0000256" key="5">
    <source>
        <dbReference type="ARBA" id="ARBA00022801"/>
    </source>
</evidence>
<feature type="binding site" evidence="6">
    <location>
        <position position="105"/>
    </location>
    <ligand>
        <name>a divalent metal cation</name>
        <dbReference type="ChEBI" id="CHEBI:60240"/>
        <label>2</label>
        <note>catalytic</note>
    </ligand>
</feature>
<feature type="binding site" evidence="6">
    <location>
        <position position="105"/>
    </location>
    <ligand>
        <name>a divalent metal cation</name>
        <dbReference type="ChEBI" id="CHEBI:60240"/>
        <label>1</label>
    </ligand>
</feature>
<comment type="cofactor">
    <cofactor evidence="6">
        <name>Co(2+)</name>
        <dbReference type="ChEBI" id="CHEBI:48828"/>
    </cofactor>
    <cofactor evidence="6">
        <name>Zn(2+)</name>
        <dbReference type="ChEBI" id="CHEBI:29105"/>
    </cofactor>
    <cofactor evidence="6">
        <name>Mn(2+)</name>
        <dbReference type="ChEBI" id="CHEBI:29035"/>
    </cofactor>
    <cofactor evidence="6">
        <name>Fe(2+)</name>
        <dbReference type="ChEBI" id="CHEBI:29033"/>
    </cofactor>
    <text evidence="6">Binds 2 divalent metal cations per subunit. Has a high-affinity and a low affinity metal-binding site. The true nature of the physiological cofactor is under debate. The enzyme is active with cobalt, zinc, manganese or divalent iron ions. Most likely, methionine aminopeptidases function as mononuclear Fe(2+)-metalloproteases under physiological conditions, and the catalytically relevant metal-binding site has been assigned to the histidine-containing high-affinity site.</text>
</comment>
<feature type="binding site" evidence="6">
    <location>
        <position position="232"/>
    </location>
    <ligand>
        <name>a divalent metal cation</name>
        <dbReference type="ChEBI" id="CHEBI:60240"/>
        <label>2</label>
        <note>catalytic</note>
    </ligand>
</feature>